<dbReference type="Proteomes" id="UP001642464">
    <property type="component" value="Unassembled WGS sequence"/>
</dbReference>
<organism evidence="1 2">
    <name type="scientific">Durusdinium trenchii</name>
    <dbReference type="NCBI Taxonomy" id="1381693"/>
    <lineage>
        <taxon>Eukaryota</taxon>
        <taxon>Sar</taxon>
        <taxon>Alveolata</taxon>
        <taxon>Dinophyceae</taxon>
        <taxon>Suessiales</taxon>
        <taxon>Symbiodiniaceae</taxon>
        <taxon>Durusdinium</taxon>
    </lineage>
</organism>
<proteinExistence type="predicted"/>
<gene>
    <name evidence="1" type="ORF">SCF082_LOCUS48360</name>
</gene>
<reference evidence="1 2" key="1">
    <citation type="submission" date="2024-02" db="EMBL/GenBank/DDBJ databases">
        <authorList>
            <person name="Chen Y."/>
            <person name="Shah S."/>
            <person name="Dougan E. K."/>
            <person name="Thang M."/>
            <person name="Chan C."/>
        </authorList>
    </citation>
    <scope>NUCLEOTIDE SEQUENCE [LARGE SCALE GENOMIC DNA]</scope>
</reference>
<keyword evidence="2" id="KW-1185">Reference proteome</keyword>
<sequence>MALMVAPVKRRPTSNDDVAVADEEEALRALAALKFQDVSDDDKVDVDSGIEVLLQELDNWTRRTRTQLTLWSANYLMEMMSNGPTPGMLGKLVMKEPYEEQRYDAQETVEDGGDP</sequence>
<comment type="caution">
    <text evidence="1">The sequence shown here is derived from an EMBL/GenBank/DDBJ whole genome shotgun (WGS) entry which is preliminary data.</text>
</comment>
<evidence type="ECO:0000313" key="1">
    <source>
        <dbReference type="EMBL" id="CAK9103536.1"/>
    </source>
</evidence>
<accession>A0ABP0RWD5</accession>
<evidence type="ECO:0000313" key="2">
    <source>
        <dbReference type="Proteomes" id="UP001642464"/>
    </source>
</evidence>
<protein>
    <submittedName>
        <fullName evidence="1">Uncharacterized protein</fullName>
    </submittedName>
</protein>
<name>A0ABP0RWD5_9DINO</name>
<dbReference type="EMBL" id="CAXAMM010042206">
    <property type="protein sequence ID" value="CAK9103536.1"/>
    <property type="molecule type" value="Genomic_DNA"/>
</dbReference>